<dbReference type="NCBIfam" id="TIGR02937">
    <property type="entry name" value="sigma70-ECF"/>
    <property type="match status" value="1"/>
</dbReference>
<gene>
    <name evidence="7" type="ORF">HD841_001492</name>
</gene>
<evidence type="ECO:0000256" key="2">
    <source>
        <dbReference type="ARBA" id="ARBA00023015"/>
    </source>
</evidence>
<evidence type="ECO:0000256" key="1">
    <source>
        <dbReference type="ARBA" id="ARBA00010641"/>
    </source>
</evidence>
<dbReference type="Pfam" id="PF04542">
    <property type="entry name" value="Sigma70_r2"/>
    <property type="match status" value="1"/>
</dbReference>
<feature type="domain" description="RNA polymerase sigma-70 region 2" evidence="5">
    <location>
        <begin position="18"/>
        <end position="83"/>
    </location>
</feature>
<keyword evidence="2" id="KW-0805">Transcription regulation</keyword>
<dbReference type="Proteomes" id="UP000517753">
    <property type="component" value="Unassembled WGS sequence"/>
</dbReference>
<reference evidence="7 8" key="2">
    <citation type="submission" date="2020-08" db="EMBL/GenBank/DDBJ databases">
        <title>The Agave Microbiome: Exploring the role of microbial communities in plant adaptations to desert environments.</title>
        <authorList>
            <person name="Partida-Martinez L.P."/>
        </authorList>
    </citation>
    <scope>NUCLEOTIDE SEQUENCE [LARGE SCALE GENOMIC DNA]</scope>
    <source>
        <strain evidence="7 8">AS2.3</strain>
    </source>
</reference>
<evidence type="ECO:0000259" key="6">
    <source>
        <dbReference type="Pfam" id="PF08281"/>
    </source>
</evidence>
<dbReference type="SUPFAM" id="SSF88659">
    <property type="entry name" value="Sigma3 and sigma4 domains of RNA polymerase sigma factors"/>
    <property type="match status" value="1"/>
</dbReference>
<dbReference type="InterPro" id="IPR013324">
    <property type="entry name" value="RNA_pol_sigma_r3/r4-like"/>
</dbReference>
<evidence type="ECO:0000256" key="4">
    <source>
        <dbReference type="ARBA" id="ARBA00023163"/>
    </source>
</evidence>
<dbReference type="GO" id="GO:0016987">
    <property type="term" value="F:sigma factor activity"/>
    <property type="evidence" value="ECO:0007669"/>
    <property type="project" value="UniProtKB-KW"/>
</dbReference>
<comment type="caution">
    <text evidence="7">The sequence shown here is derived from an EMBL/GenBank/DDBJ whole genome shotgun (WGS) entry which is preliminary data.</text>
</comment>
<dbReference type="InterPro" id="IPR007627">
    <property type="entry name" value="RNA_pol_sigma70_r2"/>
</dbReference>
<proteinExistence type="inferred from homology"/>
<accession>A0A7Y9FMF7</accession>
<protein>
    <submittedName>
        <fullName evidence="7">RNA polymerase sigma-70 factor (ECF subfamily)</fullName>
    </submittedName>
</protein>
<dbReference type="PANTHER" id="PTHR43133:SF63">
    <property type="entry name" value="RNA POLYMERASE SIGMA FACTOR FECI-RELATED"/>
    <property type="match status" value="1"/>
</dbReference>
<keyword evidence="3" id="KW-0731">Sigma factor</keyword>
<dbReference type="Pfam" id="PF08281">
    <property type="entry name" value="Sigma70_r4_2"/>
    <property type="match status" value="1"/>
</dbReference>
<dbReference type="Gene3D" id="1.10.10.10">
    <property type="entry name" value="Winged helix-like DNA-binding domain superfamily/Winged helix DNA-binding domain"/>
    <property type="match status" value="1"/>
</dbReference>
<dbReference type="SUPFAM" id="SSF88946">
    <property type="entry name" value="Sigma2 domain of RNA polymerase sigma factors"/>
    <property type="match status" value="1"/>
</dbReference>
<name>A0A7Y9FMF7_9SPHN</name>
<dbReference type="GO" id="GO:0003677">
    <property type="term" value="F:DNA binding"/>
    <property type="evidence" value="ECO:0007669"/>
    <property type="project" value="InterPro"/>
</dbReference>
<evidence type="ECO:0000259" key="5">
    <source>
        <dbReference type="Pfam" id="PF04542"/>
    </source>
</evidence>
<dbReference type="Gene3D" id="1.10.1740.10">
    <property type="match status" value="1"/>
</dbReference>
<comment type="similarity">
    <text evidence="1">Belongs to the sigma-70 factor family. ECF subfamily.</text>
</comment>
<dbReference type="InterPro" id="IPR039425">
    <property type="entry name" value="RNA_pol_sigma-70-like"/>
</dbReference>
<dbReference type="EMBL" id="JACCBY010000002">
    <property type="protein sequence ID" value="NYD89712.1"/>
    <property type="molecule type" value="Genomic_DNA"/>
</dbReference>
<dbReference type="AlphaFoldDB" id="A0A7Y9FMF7"/>
<sequence>MAGKVGSATLGDIDRDSLFLALRPDLLRYGRAIAADVADIEDIIQETWLRFNRAGPTQRSAEPRGFLFRIVRNLVMDGYRRRRIEQRLFASDGGDAAASVPSDEPSAHARVEATSELFAIGAAIERLPRRTREALLMHRVHGMKLVDIAERLEISKSLAQQLVVEGLERCREARRRTG</sequence>
<evidence type="ECO:0000313" key="8">
    <source>
        <dbReference type="Proteomes" id="UP000517753"/>
    </source>
</evidence>
<dbReference type="GO" id="GO:0006352">
    <property type="term" value="P:DNA-templated transcription initiation"/>
    <property type="evidence" value="ECO:0007669"/>
    <property type="project" value="InterPro"/>
</dbReference>
<dbReference type="InterPro" id="IPR013249">
    <property type="entry name" value="RNA_pol_sigma70_r4_t2"/>
</dbReference>
<dbReference type="InterPro" id="IPR036388">
    <property type="entry name" value="WH-like_DNA-bd_sf"/>
</dbReference>
<keyword evidence="4" id="KW-0804">Transcription</keyword>
<organism evidence="7 8">
    <name type="scientific">Sphingomonas melonis</name>
    <dbReference type="NCBI Taxonomy" id="152682"/>
    <lineage>
        <taxon>Bacteria</taxon>
        <taxon>Pseudomonadati</taxon>
        <taxon>Pseudomonadota</taxon>
        <taxon>Alphaproteobacteria</taxon>
        <taxon>Sphingomonadales</taxon>
        <taxon>Sphingomonadaceae</taxon>
        <taxon>Sphingomonas</taxon>
    </lineage>
</organism>
<reference evidence="7 8" key="1">
    <citation type="submission" date="2020-07" db="EMBL/GenBank/DDBJ databases">
        <authorList>
            <person name="Partida-Martinez L."/>
            <person name="Huntemann M."/>
            <person name="Clum A."/>
            <person name="Wang J."/>
            <person name="Palaniappan K."/>
            <person name="Ritter S."/>
            <person name="Chen I.-M."/>
            <person name="Stamatis D."/>
            <person name="Reddy T."/>
            <person name="O'Malley R."/>
            <person name="Daum C."/>
            <person name="Shapiro N."/>
            <person name="Ivanova N."/>
            <person name="Kyrpides N."/>
            <person name="Woyke T."/>
        </authorList>
    </citation>
    <scope>NUCLEOTIDE SEQUENCE [LARGE SCALE GENOMIC DNA]</scope>
    <source>
        <strain evidence="7 8">AS2.3</strain>
    </source>
</reference>
<dbReference type="InterPro" id="IPR014284">
    <property type="entry name" value="RNA_pol_sigma-70_dom"/>
</dbReference>
<dbReference type="PANTHER" id="PTHR43133">
    <property type="entry name" value="RNA POLYMERASE ECF-TYPE SIGMA FACTO"/>
    <property type="match status" value="1"/>
</dbReference>
<dbReference type="InterPro" id="IPR013325">
    <property type="entry name" value="RNA_pol_sigma_r2"/>
</dbReference>
<keyword evidence="8" id="KW-1185">Reference proteome</keyword>
<evidence type="ECO:0000313" key="7">
    <source>
        <dbReference type="EMBL" id="NYD89712.1"/>
    </source>
</evidence>
<evidence type="ECO:0000256" key="3">
    <source>
        <dbReference type="ARBA" id="ARBA00023082"/>
    </source>
</evidence>
<feature type="domain" description="RNA polymerase sigma factor 70 region 4 type 2" evidence="6">
    <location>
        <begin position="119"/>
        <end position="170"/>
    </location>
</feature>